<name>A0A3G2S0F8_MALR7</name>
<keyword evidence="10" id="KW-0808">Transferase</keyword>
<evidence type="ECO:0000313" key="10">
    <source>
        <dbReference type="EMBL" id="AYO41009.1"/>
    </source>
</evidence>
<proteinExistence type="inferred from homology"/>
<feature type="transmembrane region" description="Helical" evidence="9">
    <location>
        <begin position="183"/>
        <end position="208"/>
    </location>
</feature>
<feature type="transmembrane region" description="Helical" evidence="9">
    <location>
        <begin position="328"/>
        <end position="352"/>
    </location>
</feature>
<organism evidence="10 11">
    <name type="scientific">Malassezia restricta (strain ATCC 96810 / NBRC 103918 / CBS 7877)</name>
    <name type="common">Seborrheic dermatitis infection agent</name>
    <dbReference type="NCBI Taxonomy" id="425264"/>
    <lineage>
        <taxon>Eukaryota</taxon>
        <taxon>Fungi</taxon>
        <taxon>Dikarya</taxon>
        <taxon>Basidiomycota</taxon>
        <taxon>Ustilaginomycotina</taxon>
        <taxon>Malasseziomycetes</taxon>
        <taxon>Malasseziales</taxon>
        <taxon>Malasseziaceae</taxon>
        <taxon>Malassezia</taxon>
    </lineage>
</organism>
<feature type="transmembrane region" description="Helical" evidence="9">
    <location>
        <begin position="259"/>
        <end position="277"/>
    </location>
</feature>
<evidence type="ECO:0000256" key="7">
    <source>
        <dbReference type="ARBA" id="ARBA00022989"/>
    </source>
</evidence>
<feature type="transmembrane region" description="Helical" evidence="9">
    <location>
        <begin position="289"/>
        <end position="307"/>
    </location>
</feature>
<keyword evidence="10" id="KW-0012">Acyltransferase</keyword>
<dbReference type="VEuPathDB" id="FungiDB:DNF11_0059"/>
<feature type="transmembrane region" description="Helical" evidence="9">
    <location>
        <begin position="63"/>
        <end position="87"/>
    </location>
</feature>
<feature type="transmembrane region" description="Helical" evidence="9">
    <location>
        <begin position="20"/>
        <end position="42"/>
    </location>
</feature>
<dbReference type="EMBL" id="CP033148">
    <property type="protein sequence ID" value="AYO41009.1"/>
    <property type="molecule type" value="Genomic_DNA"/>
</dbReference>
<comment type="pathway">
    <text evidence="2">Glycolipid biosynthesis; glycosylphosphatidylinositol-anchor biosynthesis.</text>
</comment>
<comment type="similarity">
    <text evidence="3">Belongs to the PIGW family.</text>
</comment>
<dbReference type="GO" id="GO:0072659">
    <property type="term" value="P:protein localization to plasma membrane"/>
    <property type="evidence" value="ECO:0007669"/>
    <property type="project" value="TreeGrafter"/>
</dbReference>
<evidence type="ECO:0000256" key="1">
    <source>
        <dbReference type="ARBA" id="ARBA00004141"/>
    </source>
</evidence>
<dbReference type="GO" id="GO:0005783">
    <property type="term" value="C:endoplasmic reticulum"/>
    <property type="evidence" value="ECO:0007669"/>
    <property type="project" value="TreeGrafter"/>
</dbReference>
<keyword evidence="7 9" id="KW-1133">Transmembrane helix</keyword>
<gene>
    <name evidence="10" type="primary">GWT1</name>
    <name evidence="10" type="ORF">DNF11_0059</name>
</gene>
<dbReference type="GO" id="GO:0016020">
    <property type="term" value="C:membrane"/>
    <property type="evidence" value="ECO:0007669"/>
    <property type="project" value="UniProtKB-SubCell"/>
</dbReference>
<dbReference type="Proteomes" id="UP000269793">
    <property type="component" value="Chromosome I"/>
</dbReference>
<evidence type="ECO:0000256" key="2">
    <source>
        <dbReference type="ARBA" id="ARBA00004687"/>
    </source>
</evidence>
<protein>
    <recommendedName>
        <fullName evidence="4">GPI-anchored wall transfer protein 1</fullName>
    </recommendedName>
</protein>
<dbReference type="Pfam" id="PF06423">
    <property type="entry name" value="GWT1"/>
    <property type="match status" value="1"/>
</dbReference>
<evidence type="ECO:0000256" key="9">
    <source>
        <dbReference type="SAM" id="Phobius"/>
    </source>
</evidence>
<sequence>MPYGWDFGILILPLMLACTVLAHRVYSLVALILISAAAFAIVRTNKTSKLPSGGHPKTCITVYRAYLMVLTIFCILAVDFPIFPRFLAKCETWGTSLMDLGVGSFTFSHGLVSLRSTRSSWSRLARRTVPLLLLGAVRILLVKRTEYPEHVSEYGVHWNFFITMGLLLPIIELVQRVWPMAPWALVALCASIMHEGLLMYTPLGPWSISDVRDPTSWVSLNKEGVTSLPGYVCIALLGLDVGRTVFTTTRDRRDVHRSLLVRAIALWTLLVCLRLVGSQTSRRMANMLYVLWCAAFNVSFLLGFMLLEHRHSDAMSATPPLFENINRHSLVLFLLSNLATGVVNLLVSTMYASVPESMTYLFLYMLAMCGLVPAGLSPAVA</sequence>
<evidence type="ECO:0000256" key="8">
    <source>
        <dbReference type="ARBA" id="ARBA00023136"/>
    </source>
</evidence>
<reference evidence="10 11" key="1">
    <citation type="submission" date="2018-10" db="EMBL/GenBank/DDBJ databases">
        <title>Complete genome sequence of Malassezia restricta CBS 7877.</title>
        <authorList>
            <person name="Morand S.C."/>
            <person name="Bertignac M."/>
            <person name="Iltis A."/>
            <person name="Kolder I."/>
            <person name="Pirovano W."/>
            <person name="Jourdain R."/>
            <person name="Clavaud C."/>
        </authorList>
    </citation>
    <scope>NUCLEOTIDE SEQUENCE [LARGE SCALE GENOMIC DNA]</scope>
    <source>
        <strain evidence="10 11">CBS 7877</strain>
    </source>
</reference>
<evidence type="ECO:0000256" key="6">
    <source>
        <dbReference type="ARBA" id="ARBA00022692"/>
    </source>
</evidence>
<dbReference type="GO" id="GO:0032216">
    <property type="term" value="F:glucosaminyl-phosphatidylinositol O-acyltransferase activity"/>
    <property type="evidence" value="ECO:0007669"/>
    <property type="project" value="TreeGrafter"/>
</dbReference>
<dbReference type="PANTHER" id="PTHR20661:SF0">
    <property type="entry name" value="PHOSPHATIDYLINOSITOL-GLYCAN BIOSYNTHESIS CLASS W PROTEIN"/>
    <property type="match status" value="1"/>
</dbReference>
<evidence type="ECO:0000256" key="3">
    <source>
        <dbReference type="ARBA" id="ARBA00007559"/>
    </source>
</evidence>
<evidence type="ECO:0000256" key="4">
    <source>
        <dbReference type="ARBA" id="ARBA00014495"/>
    </source>
</evidence>
<comment type="subcellular location">
    <subcellularLocation>
        <location evidence="1">Membrane</location>
        <topology evidence="1">Multi-pass membrane protein</topology>
    </subcellularLocation>
</comment>
<accession>A0A3G2S0F8</accession>
<dbReference type="OrthoDB" id="15270at2759"/>
<keyword evidence="5" id="KW-0337">GPI-anchor biosynthesis</keyword>
<dbReference type="UniPathway" id="UPA00196"/>
<feature type="transmembrane region" description="Helical" evidence="9">
    <location>
        <begin position="228"/>
        <end position="247"/>
    </location>
</feature>
<dbReference type="PANTHER" id="PTHR20661">
    <property type="entry name" value="PHOSPHATIDYLINOSITOL-GLYCAN BIOSYNTHESIS CLASS W PROTEIN"/>
    <property type="match status" value="1"/>
</dbReference>
<keyword evidence="8 9" id="KW-0472">Membrane</keyword>
<dbReference type="GO" id="GO:0006506">
    <property type="term" value="P:GPI anchor biosynthetic process"/>
    <property type="evidence" value="ECO:0007669"/>
    <property type="project" value="UniProtKB-UniPathway"/>
</dbReference>
<keyword evidence="6 9" id="KW-0812">Transmembrane</keyword>
<feature type="transmembrane region" description="Helical" evidence="9">
    <location>
        <begin position="358"/>
        <end position="380"/>
    </location>
</feature>
<dbReference type="STRING" id="425264.A0A3G2S0F8"/>
<evidence type="ECO:0000313" key="11">
    <source>
        <dbReference type="Proteomes" id="UP000269793"/>
    </source>
</evidence>
<evidence type="ECO:0000256" key="5">
    <source>
        <dbReference type="ARBA" id="ARBA00022502"/>
    </source>
</evidence>
<dbReference type="AlphaFoldDB" id="A0A3G2S0F8"/>
<feature type="transmembrane region" description="Helical" evidence="9">
    <location>
        <begin position="154"/>
        <end position="171"/>
    </location>
</feature>
<keyword evidence="11" id="KW-1185">Reference proteome</keyword>
<dbReference type="InterPro" id="IPR009447">
    <property type="entry name" value="PIGW/GWT1"/>
</dbReference>